<dbReference type="Gene3D" id="1.20.1640.10">
    <property type="entry name" value="Multidrug efflux transporter AcrB transmembrane domain"/>
    <property type="match status" value="1"/>
</dbReference>
<evidence type="ECO:0000256" key="6">
    <source>
        <dbReference type="ARBA" id="ARBA00023136"/>
    </source>
</evidence>
<feature type="domain" description="SSD" evidence="8">
    <location>
        <begin position="1"/>
        <end position="96"/>
    </location>
</feature>
<sequence>MFAFIFLVALGIDYNIFLMTRVREESGKIGTRAGVIKGLTVTGGVITSAGIVLASTFGVLGILPLVFLAELGFAVAFGVLLDTLIVRTILVPALSYDIGSKIWWPSKLQSNK</sequence>
<feature type="transmembrane region" description="Helical" evidence="7">
    <location>
        <begin position="60"/>
        <end position="81"/>
    </location>
</feature>
<evidence type="ECO:0000256" key="5">
    <source>
        <dbReference type="ARBA" id="ARBA00022989"/>
    </source>
</evidence>
<comment type="subcellular location">
    <subcellularLocation>
        <location evidence="1">Cell membrane</location>
        <topology evidence="1">Multi-pass membrane protein</topology>
    </subcellularLocation>
</comment>
<keyword evidence="5 7" id="KW-1133">Transmembrane helix</keyword>
<organism evidence="9">
    <name type="scientific">freshwater metagenome</name>
    <dbReference type="NCBI Taxonomy" id="449393"/>
    <lineage>
        <taxon>unclassified sequences</taxon>
        <taxon>metagenomes</taxon>
        <taxon>ecological metagenomes</taxon>
    </lineage>
</organism>
<evidence type="ECO:0000256" key="3">
    <source>
        <dbReference type="ARBA" id="ARBA00022475"/>
    </source>
</evidence>
<dbReference type="PROSITE" id="PS50156">
    <property type="entry name" value="SSD"/>
    <property type="match status" value="1"/>
</dbReference>
<dbReference type="AlphaFoldDB" id="A0A6J6X640"/>
<evidence type="ECO:0000313" key="9">
    <source>
        <dbReference type="EMBL" id="CAB4789517.1"/>
    </source>
</evidence>
<keyword evidence="4 7" id="KW-0812">Transmembrane</keyword>
<protein>
    <submittedName>
        <fullName evidence="9">Unannotated protein</fullName>
    </submittedName>
</protein>
<dbReference type="SUPFAM" id="SSF82866">
    <property type="entry name" value="Multidrug efflux transporter AcrB transmembrane domain"/>
    <property type="match status" value="1"/>
</dbReference>
<name>A0A6J6X640_9ZZZZ</name>
<dbReference type="InterPro" id="IPR000731">
    <property type="entry name" value="SSD"/>
</dbReference>
<gene>
    <name evidence="9" type="ORF">UFOPK2942_01305</name>
</gene>
<feature type="transmembrane region" description="Helical" evidence="7">
    <location>
        <begin position="34"/>
        <end position="54"/>
    </location>
</feature>
<dbReference type="PANTHER" id="PTHR33406">
    <property type="entry name" value="MEMBRANE PROTEIN MJ1562-RELATED"/>
    <property type="match status" value="1"/>
</dbReference>
<evidence type="ECO:0000259" key="8">
    <source>
        <dbReference type="PROSITE" id="PS50156"/>
    </source>
</evidence>
<keyword evidence="6 7" id="KW-0472">Membrane</keyword>
<feature type="transmembrane region" description="Helical" evidence="7">
    <location>
        <begin position="6"/>
        <end position="22"/>
    </location>
</feature>
<evidence type="ECO:0000256" key="2">
    <source>
        <dbReference type="ARBA" id="ARBA00010157"/>
    </source>
</evidence>
<comment type="similarity">
    <text evidence="2">Belongs to the resistance-nodulation-cell division (RND) (TC 2.A.6) family. MmpL subfamily.</text>
</comment>
<dbReference type="GO" id="GO:0005886">
    <property type="term" value="C:plasma membrane"/>
    <property type="evidence" value="ECO:0007669"/>
    <property type="project" value="UniProtKB-SubCell"/>
</dbReference>
<keyword evidence="3" id="KW-1003">Cell membrane</keyword>
<dbReference type="PANTHER" id="PTHR33406:SF6">
    <property type="entry name" value="MEMBRANE PROTEIN YDGH-RELATED"/>
    <property type="match status" value="1"/>
</dbReference>
<dbReference type="EMBL" id="CAFAAA010000070">
    <property type="protein sequence ID" value="CAB4789517.1"/>
    <property type="molecule type" value="Genomic_DNA"/>
</dbReference>
<dbReference type="InterPro" id="IPR004869">
    <property type="entry name" value="MMPL_dom"/>
</dbReference>
<evidence type="ECO:0000256" key="7">
    <source>
        <dbReference type="SAM" id="Phobius"/>
    </source>
</evidence>
<dbReference type="InterPro" id="IPR050545">
    <property type="entry name" value="Mycobact_MmpL"/>
</dbReference>
<dbReference type="Pfam" id="PF03176">
    <property type="entry name" value="MMPL"/>
    <property type="match status" value="1"/>
</dbReference>
<accession>A0A6J6X640</accession>
<evidence type="ECO:0000256" key="1">
    <source>
        <dbReference type="ARBA" id="ARBA00004651"/>
    </source>
</evidence>
<evidence type="ECO:0000256" key="4">
    <source>
        <dbReference type="ARBA" id="ARBA00022692"/>
    </source>
</evidence>
<proteinExistence type="inferred from homology"/>
<reference evidence="9" key="1">
    <citation type="submission" date="2020-05" db="EMBL/GenBank/DDBJ databases">
        <authorList>
            <person name="Chiriac C."/>
            <person name="Salcher M."/>
            <person name="Ghai R."/>
            <person name="Kavagutti S V."/>
        </authorList>
    </citation>
    <scope>NUCLEOTIDE SEQUENCE</scope>
</reference>